<protein>
    <submittedName>
        <fullName evidence="1">Uncharacterized protein</fullName>
    </submittedName>
</protein>
<dbReference type="EMBL" id="GGEC01072263">
    <property type="protein sequence ID" value="MBX52747.1"/>
    <property type="molecule type" value="Transcribed_RNA"/>
</dbReference>
<evidence type="ECO:0000313" key="1">
    <source>
        <dbReference type="EMBL" id="MBX52747.1"/>
    </source>
</evidence>
<reference evidence="1" key="1">
    <citation type="submission" date="2018-02" db="EMBL/GenBank/DDBJ databases">
        <title>Rhizophora mucronata_Transcriptome.</title>
        <authorList>
            <person name="Meera S.P."/>
            <person name="Sreeshan A."/>
            <person name="Augustine A."/>
        </authorList>
    </citation>
    <scope>NUCLEOTIDE SEQUENCE</scope>
    <source>
        <tissue evidence="1">Leaf</tissue>
    </source>
</reference>
<sequence>MVIYFDIEVTSSICGSIRPFVKIKV</sequence>
<accession>A0A2P2PDE0</accession>
<organism evidence="1">
    <name type="scientific">Rhizophora mucronata</name>
    <name type="common">Asiatic mangrove</name>
    <dbReference type="NCBI Taxonomy" id="61149"/>
    <lineage>
        <taxon>Eukaryota</taxon>
        <taxon>Viridiplantae</taxon>
        <taxon>Streptophyta</taxon>
        <taxon>Embryophyta</taxon>
        <taxon>Tracheophyta</taxon>
        <taxon>Spermatophyta</taxon>
        <taxon>Magnoliopsida</taxon>
        <taxon>eudicotyledons</taxon>
        <taxon>Gunneridae</taxon>
        <taxon>Pentapetalae</taxon>
        <taxon>rosids</taxon>
        <taxon>fabids</taxon>
        <taxon>Malpighiales</taxon>
        <taxon>Rhizophoraceae</taxon>
        <taxon>Rhizophora</taxon>
    </lineage>
</organism>
<name>A0A2P2PDE0_RHIMU</name>
<proteinExistence type="predicted"/>
<dbReference type="AlphaFoldDB" id="A0A2P2PDE0"/>